<dbReference type="AlphaFoldDB" id="A0A0J9XAL5"/>
<sequence length="297" mass="33242">MTIGLTQEQIDLFHQEGCIVIPNELSKEQVQALMTRSKKMLDEFSLENHPMTKFTTGDSVGGDGHVGDDYFLESSDKVHFFFEEAAFVNGELTKPKEKAINKIGHFLHELDPEFKKVSLTARNNQIAKDLGVKDPLILQSMLICKQPEIGGEVPSHQDAPFLYTDPVSCLGFWYALEDCTADNGALEYVPGSHKTCGVYKRFVRTPDNHGTTFEPVEGVEPYEEPDKSAFKLVECPAGSLVLINHSVLHRSNQNLSQNSRYAYAFHSIDGECEYDERNWLQIPVSGGHDFTKLVAAN</sequence>
<name>A0A0J9XAL5_GEOCN</name>
<evidence type="ECO:0000256" key="2">
    <source>
        <dbReference type="ARBA" id="ARBA00005830"/>
    </source>
</evidence>
<dbReference type="Proteomes" id="UP000242525">
    <property type="component" value="Unassembled WGS sequence"/>
</dbReference>
<keyword evidence="4" id="KW-0408">Iron</keyword>
<accession>A0A0J9XAL5</accession>
<reference evidence="5" key="1">
    <citation type="submission" date="2014-03" db="EMBL/GenBank/DDBJ databases">
        <authorList>
            <person name="Casaregola S."/>
        </authorList>
    </citation>
    <scope>NUCLEOTIDE SEQUENCE [LARGE SCALE GENOMIC DNA]</scope>
    <source>
        <strain evidence="5">CLIB 918</strain>
    </source>
</reference>
<dbReference type="OrthoDB" id="445007at2759"/>
<comment type="caution">
    <text evidence="5">The sequence shown here is derived from an EMBL/GenBank/DDBJ whole genome shotgun (WGS) entry which is preliminary data.</text>
</comment>
<dbReference type="PANTHER" id="PTHR20883">
    <property type="entry name" value="PHYTANOYL-COA DIOXYGENASE DOMAIN CONTAINING 1"/>
    <property type="match status" value="1"/>
</dbReference>
<evidence type="ECO:0000313" key="6">
    <source>
        <dbReference type="Proteomes" id="UP000242525"/>
    </source>
</evidence>
<gene>
    <name evidence="5" type="ORF">BN980_GECA08s00428g</name>
</gene>
<dbReference type="PANTHER" id="PTHR20883:SF15">
    <property type="entry name" value="PHYTANOYL-COA DIOXYGENASE DOMAIN-CONTAINING PROTEIN 1"/>
    <property type="match status" value="1"/>
</dbReference>
<protein>
    <recommendedName>
        <fullName evidence="7">Fe2OG dioxygenase domain-containing protein</fullName>
    </recommendedName>
</protein>
<dbReference type="EMBL" id="CCBN010000008">
    <property type="protein sequence ID" value="CDO54518.1"/>
    <property type="molecule type" value="Genomic_DNA"/>
</dbReference>
<comment type="cofactor">
    <cofactor evidence="1">
        <name>Fe cation</name>
        <dbReference type="ChEBI" id="CHEBI:24875"/>
    </cofactor>
</comment>
<evidence type="ECO:0000256" key="4">
    <source>
        <dbReference type="ARBA" id="ARBA00023004"/>
    </source>
</evidence>
<dbReference type="GO" id="GO:0046872">
    <property type="term" value="F:metal ion binding"/>
    <property type="evidence" value="ECO:0007669"/>
    <property type="project" value="UniProtKB-KW"/>
</dbReference>
<evidence type="ECO:0008006" key="7">
    <source>
        <dbReference type="Google" id="ProtNLM"/>
    </source>
</evidence>
<evidence type="ECO:0000256" key="1">
    <source>
        <dbReference type="ARBA" id="ARBA00001962"/>
    </source>
</evidence>
<comment type="similarity">
    <text evidence="2">Belongs to the PhyH family.</text>
</comment>
<dbReference type="InterPro" id="IPR008775">
    <property type="entry name" value="Phytyl_CoA_dOase-like"/>
</dbReference>
<dbReference type="Pfam" id="PF05721">
    <property type="entry name" value="PhyH"/>
    <property type="match status" value="1"/>
</dbReference>
<dbReference type="STRING" id="1173061.A0A0J9XAL5"/>
<keyword evidence="3" id="KW-0479">Metal-binding</keyword>
<proteinExistence type="inferred from homology"/>
<dbReference type="SUPFAM" id="SSF51197">
    <property type="entry name" value="Clavaminate synthase-like"/>
    <property type="match status" value="1"/>
</dbReference>
<evidence type="ECO:0000313" key="5">
    <source>
        <dbReference type="EMBL" id="CDO54518.1"/>
    </source>
</evidence>
<dbReference type="Gene3D" id="2.60.120.620">
    <property type="entry name" value="q2cbj1_9rhob like domain"/>
    <property type="match status" value="1"/>
</dbReference>
<keyword evidence="6" id="KW-1185">Reference proteome</keyword>
<evidence type="ECO:0000256" key="3">
    <source>
        <dbReference type="ARBA" id="ARBA00022723"/>
    </source>
</evidence>
<organism evidence="5 6">
    <name type="scientific">Geotrichum candidum</name>
    <name type="common">Oospora lactis</name>
    <name type="synonym">Dipodascus geotrichum</name>
    <dbReference type="NCBI Taxonomy" id="1173061"/>
    <lineage>
        <taxon>Eukaryota</taxon>
        <taxon>Fungi</taxon>
        <taxon>Dikarya</taxon>
        <taxon>Ascomycota</taxon>
        <taxon>Saccharomycotina</taxon>
        <taxon>Dipodascomycetes</taxon>
        <taxon>Dipodascales</taxon>
        <taxon>Dipodascaceae</taxon>
        <taxon>Geotrichum</taxon>
    </lineage>
</organism>